<dbReference type="AlphaFoldDB" id="A0A7T8HHY2"/>
<name>A0A7T8HHY2_CALRO</name>
<sequence>MSWVTSTPRRIPRVTSEGEEPLIDGKSVGGNLGKTPNNLSLSTTSTLSTGSTGSQAQGSRLRSEGSQPQAVDRPAELGKETCEGQHFKLDGGKCFDCHLSGHSAGGSRILTPIIRISSGQEGGRREERSSRRRSPRHSEVPSHRCSTQSSVESGDSGTGGPQSTTTVEEDEDDTISFPALPPIPVHEDDELSGEDEEEEDFGHINMILSPAKANNIKNTPVDEVDSALSPPDGKTILEF</sequence>
<dbReference type="EMBL" id="CP045896">
    <property type="protein sequence ID" value="QQP50195.1"/>
    <property type="molecule type" value="Genomic_DNA"/>
</dbReference>
<feature type="compositionally biased region" description="Low complexity" evidence="1">
    <location>
        <begin position="39"/>
        <end position="54"/>
    </location>
</feature>
<protein>
    <submittedName>
        <fullName evidence="2">Uncharacterized protein</fullName>
    </submittedName>
</protein>
<organism evidence="2 3">
    <name type="scientific">Caligus rogercresseyi</name>
    <name type="common">Sea louse</name>
    <dbReference type="NCBI Taxonomy" id="217165"/>
    <lineage>
        <taxon>Eukaryota</taxon>
        <taxon>Metazoa</taxon>
        <taxon>Ecdysozoa</taxon>
        <taxon>Arthropoda</taxon>
        <taxon>Crustacea</taxon>
        <taxon>Multicrustacea</taxon>
        <taxon>Hexanauplia</taxon>
        <taxon>Copepoda</taxon>
        <taxon>Siphonostomatoida</taxon>
        <taxon>Caligidae</taxon>
        <taxon>Caligus</taxon>
    </lineage>
</organism>
<evidence type="ECO:0000313" key="2">
    <source>
        <dbReference type="EMBL" id="QQP50195.1"/>
    </source>
</evidence>
<feature type="region of interest" description="Disordered" evidence="1">
    <location>
        <begin position="1"/>
        <end position="75"/>
    </location>
</feature>
<feature type="compositionally biased region" description="Acidic residues" evidence="1">
    <location>
        <begin position="187"/>
        <end position="199"/>
    </location>
</feature>
<evidence type="ECO:0000256" key="1">
    <source>
        <dbReference type="SAM" id="MobiDB-lite"/>
    </source>
</evidence>
<keyword evidence="3" id="KW-1185">Reference proteome</keyword>
<reference evidence="3" key="1">
    <citation type="submission" date="2021-01" db="EMBL/GenBank/DDBJ databases">
        <title>Caligus Genome Assembly.</title>
        <authorList>
            <person name="Gallardo-Escarate C."/>
        </authorList>
    </citation>
    <scope>NUCLEOTIDE SEQUENCE [LARGE SCALE GENOMIC DNA]</scope>
</reference>
<feature type="region of interest" description="Disordered" evidence="1">
    <location>
        <begin position="110"/>
        <end position="199"/>
    </location>
</feature>
<feature type="compositionally biased region" description="Polar residues" evidence="1">
    <location>
        <begin position="55"/>
        <end position="69"/>
    </location>
</feature>
<feature type="compositionally biased region" description="Polar residues" evidence="1">
    <location>
        <begin position="145"/>
        <end position="155"/>
    </location>
</feature>
<evidence type="ECO:0000313" key="3">
    <source>
        <dbReference type="Proteomes" id="UP000595437"/>
    </source>
</evidence>
<gene>
    <name evidence="2" type="ORF">FKW44_011117</name>
</gene>
<accession>A0A7T8HHY2</accession>
<proteinExistence type="predicted"/>
<dbReference type="Proteomes" id="UP000595437">
    <property type="component" value="Chromosome 7"/>
</dbReference>